<dbReference type="STRING" id="762903.Pedsa_0931"/>
<protein>
    <recommendedName>
        <fullName evidence="3">Lipoprotein</fullName>
    </recommendedName>
</protein>
<dbReference type="KEGG" id="psn:Pedsa_0931"/>
<dbReference type="EMBL" id="CP002545">
    <property type="protein sequence ID" value="ADY51503.1"/>
    <property type="molecule type" value="Genomic_DNA"/>
</dbReference>
<dbReference type="RefSeq" id="WP_013632003.1">
    <property type="nucleotide sequence ID" value="NC_015177.1"/>
</dbReference>
<evidence type="ECO:0000313" key="2">
    <source>
        <dbReference type="Proteomes" id="UP000000310"/>
    </source>
</evidence>
<reference evidence="1 2" key="1">
    <citation type="journal article" date="2011" name="Stand. Genomic Sci.">
        <title>Complete genome sequence of the gliding, heparinolytic Pedobacter saltans type strain (113).</title>
        <authorList>
            <person name="Liolios K."/>
            <person name="Sikorski J."/>
            <person name="Lu M."/>
            <person name="Nolan M."/>
            <person name="Lapidus A."/>
            <person name="Lucas S."/>
            <person name="Hammon N."/>
            <person name="Deshpande S."/>
            <person name="Cheng J.F."/>
            <person name="Tapia R."/>
            <person name="Han C."/>
            <person name="Goodwin L."/>
            <person name="Pitluck S."/>
            <person name="Huntemann M."/>
            <person name="Ivanova N."/>
            <person name="Pagani I."/>
            <person name="Mavromatis K."/>
            <person name="Ovchinikova G."/>
            <person name="Pati A."/>
            <person name="Chen A."/>
            <person name="Palaniappan K."/>
            <person name="Land M."/>
            <person name="Hauser L."/>
            <person name="Brambilla E.M."/>
            <person name="Kotsyurbenko O."/>
            <person name="Rohde M."/>
            <person name="Tindall B.J."/>
            <person name="Abt B."/>
            <person name="Goker M."/>
            <person name="Detter J.C."/>
            <person name="Woyke T."/>
            <person name="Bristow J."/>
            <person name="Eisen J.A."/>
            <person name="Markowitz V."/>
            <person name="Hugenholtz P."/>
            <person name="Klenk H.P."/>
            <person name="Kyrpides N.C."/>
        </authorList>
    </citation>
    <scope>NUCLEOTIDE SEQUENCE [LARGE SCALE GENOMIC DNA]</scope>
    <source>
        <strain evidence="2">ATCC 51119 / DSM 12145 / JCM 21818 / LMG 10337 / NBRC 100064 / NCIMB 13643</strain>
    </source>
</reference>
<dbReference type="PROSITE" id="PS51257">
    <property type="entry name" value="PROKAR_LIPOPROTEIN"/>
    <property type="match status" value="1"/>
</dbReference>
<reference evidence="2" key="2">
    <citation type="submission" date="2011-02" db="EMBL/GenBank/DDBJ databases">
        <title>The complete genome of Pedobacter saltans DSM 12145.</title>
        <authorList>
            <consortium name="US DOE Joint Genome Institute (JGI-PGF)"/>
            <person name="Lucas S."/>
            <person name="Copeland A."/>
            <person name="Lapidus A."/>
            <person name="Bruce D."/>
            <person name="Goodwin L."/>
            <person name="Pitluck S."/>
            <person name="Kyrpides N."/>
            <person name="Mavromatis K."/>
            <person name="Pagani I."/>
            <person name="Ivanova N."/>
            <person name="Ovchinnikova G."/>
            <person name="Lu M."/>
            <person name="Detter J.C."/>
            <person name="Han C."/>
            <person name="Land M."/>
            <person name="Hauser L."/>
            <person name="Markowitz V."/>
            <person name="Cheng J.-F."/>
            <person name="Hugenholtz P."/>
            <person name="Woyke T."/>
            <person name="Wu D."/>
            <person name="Tindall B."/>
            <person name="Pomrenke H.G."/>
            <person name="Brambilla E."/>
            <person name="Klenk H.-P."/>
            <person name="Eisen J.A."/>
        </authorList>
    </citation>
    <scope>NUCLEOTIDE SEQUENCE [LARGE SCALE GENOMIC DNA]</scope>
    <source>
        <strain evidence="2">ATCC 51119 / DSM 12145 / JCM 21818 / LMG 10337 / NBRC 100064 / NCIMB 13643</strain>
    </source>
</reference>
<dbReference type="OrthoDB" id="5348860at2"/>
<name>F0SAC6_PSESL</name>
<organism evidence="1 2">
    <name type="scientific">Pseudopedobacter saltans (strain ATCC 51119 / DSM 12145 / JCM 21818 / CCUG 39354 / LMG 10337 / NBRC 100064 / NCIMB 13643)</name>
    <name type="common">Pedobacter saltans</name>
    <dbReference type="NCBI Taxonomy" id="762903"/>
    <lineage>
        <taxon>Bacteria</taxon>
        <taxon>Pseudomonadati</taxon>
        <taxon>Bacteroidota</taxon>
        <taxon>Sphingobacteriia</taxon>
        <taxon>Sphingobacteriales</taxon>
        <taxon>Sphingobacteriaceae</taxon>
        <taxon>Pseudopedobacter</taxon>
    </lineage>
</organism>
<evidence type="ECO:0008006" key="3">
    <source>
        <dbReference type="Google" id="ProtNLM"/>
    </source>
</evidence>
<dbReference type="HOGENOM" id="CLU_1184249_0_0_10"/>
<keyword evidence="2" id="KW-1185">Reference proteome</keyword>
<proteinExistence type="predicted"/>
<sequence>MKRAIILIFSFSFASCAHQTAKNELLSGEYLGISADQKYTRLSLSESNFEKDQIEIGKEPNFLKIKGTWQAVNDSVIALNEQDRAKSFYKLKDNQLVSLNSQLKENEPSLSIRLFKVDHSIEAEGNIESLAKEGILFFANGNEPFWALKISSNNIAEFNKPDLDTPIKFSNIRMIKGKDYSIVYLSEDSQDKLIIYKSTCVNDMSGKVSPYFVELYFKGTHYRGCGDSLKKEFL</sequence>
<dbReference type="AlphaFoldDB" id="F0SAC6"/>
<evidence type="ECO:0000313" key="1">
    <source>
        <dbReference type="EMBL" id="ADY51503.1"/>
    </source>
</evidence>
<dbReference type="Proteomes" id="UP000000310">
    <property type="component" value="Chromosome"/>
</dbReference>
<gene>
    <name evidence="1" type="ordered locus">Pedsa_0931</name>
</gene>
<accession>F0SAC6</accession>
<dbReference type="InterPro" id="IPR007298">
    <property type="entry name" value="Cu-R_lipoprotein_NlpE"/>
</dbReference>
<dbReference type="Pfam" id="PF04170">
    <property type="entry name" value="NlpE"/>
    <property type="match status" value="1"/>
</dbReference>